<evidence type="ECO:0000256" key="1">
    <source>
        <dbReference type="SAM" id="Phobius"/>
    </source>
</evidence>
<dbReference type="PANTHER" id="PTHR32026:SF10">
    <property type="entry name" value="METHYLTRANSFERASE-LIKE PROTEIN 24-RELATED"/>
    <property type="match status" value="1"/>
</dbReference>
<evidence type="ECO:0000313" key="3">
    <source>
        <dbReference type="EMBL" id="KAK7065261.1"/>
    </source>
</evidence>
<dbReference type="InterPro" id="IPR026913">
    <property type="entry name" value="METTL24"/>
</dbReference>
<dbReference type="InterPro" id="IPR029063">
    <property type="entry name" value="SAM-dependent_MTases_sf"/>
</dbReference>
<keyword evidence="1" id="KW-0472">Membrane</keyword>
<proteinExistence type="predicted"/>
<dbReference type="PANTHER" id="PTHR32026">
    <property type="entry name" value="METHYLTRANSFERASE-LIKE PROTEIN 24"/>
    <property type="match status" value="1"/>
</dbReference>
<dbReference type="Proteomes" id="UP001381693">
    <property type="component" value="Unassembled WGS sequence"/>
</dbReference>
<gene>
    <name evidence="3" type="ORF">SK128_006595</name>
</gene>
<dbReference type="InterPro" id="IPR025714">
    <property type="entry name" value="Methyltranfer_dom"/>
</dbReference>
<feature type="non-terminal residue" evidence="3">
    <location>
        <position position="1"/>
    </location>
</feature>
<feature type="domain" description="Methyltransferase" evidence="2">
    <location>
        <begin position="131"/>
        <end position="303"/>
    </location>
</feature>
<protein>
    <recommendedName>
        <fullName evidence="2">Methyltransferase domain-containing protein</fullName>
    </recommendedName>
</protein>
<keyword evidence="1" id="KW-1133">Transmembrane helix</keyword>
<sequence length="339" mass="39716">LIPRVFVRRSFPSIPRKKYCQTHKYLDFLNEILVCSVSIDASGPRSLRTMLVKFKRNVLSRIGAACMAIFLCISLFRFNSQMSDEEHIDDFKRDKRQILDIIEEPAEIPYTKDCPLKLLQDSTEFMNYFKKLEGVCVDWRAYGKGDGLKYICMDPVFNIKPGNCNVLSFGINNEWSFDDEMDKFGCKVYAFDPTMKKEDHNRSENIQFFKLGIGSIDGKQKVGMDNSWSMERVNRYETILKNLRLTDVPIDYVKMDVEYSEIDFLADMFISSPQLFKNIKQIGMEVHHGYDDKGLGHNSFFQMFWLAFQLLKCQGFKVIYIRPNGPWHEVVWGLYKDWS</sequence>
<organism evidence="3 4">
    <name type="scientific">Halocaridina rubra</name>
    <name type="common">Hawaiian red shrimp</name>
    <dbReference type="NCBI Taxonomy" id="373956"/>
    <lineage>
        <taxon>Eukaryota</taxon>
        <taxon>Metazoa</taxon>
        <taxon>Ecdysozoa</taxon>
        <taxon>Arthropoda</taxon>
        <taxon>Crustacea</taxon>
        <taxon>Multicrustacea</taxon>
        <taxon>Malacostraca</taxon>
        <taxon>Eumalacostraca</taxon>
        <taxon>Eucarida</taxon>
        <taxon>Decapoda</taxon>
        <taxon>Pleocyemata</taxon>
        <taxon>Caridea</taxon>
        <taxon>Atyoidea</taxon>
        <taxon>Atyidae</taxon>
        <taxon>Halocaridina</taxon>
    </lineage>
</organism>
<dbReference type="EMBL" id="JAXCGZ010020836">
    <property type="protein sequence ID" value="KAK7065261.1"/>
    <property type="molecule type" value="Genomic_DNA"/>
</dbReference>
<accession>A0AAN8WJW1</accession>
<name>A0AAN8WJW1_HALRR</name>
<evidence type="ECO:0000259" key="2">
    <source>
        <dbReference type="Pfam" id="PF13383"/>
    </source>
</evidence>
<dbReference type="AlphaFoldDB" id="A0AAN8WJW1"/>
<feature type="transmembrane region" description="Helical" evidence="1">
    <location>
        <begin position="58"/>
        <end position="78"/>
    </location>
</feature>
<keyword evidence="4" id="KW-1185">Reference proteome</keyword>
<dbReference type="SUPFAM" id="SSF53335">
    <property type="entry name" value="S-adenosyl-L-methionine-dependent methyltransferases"/>
    <property type="match status" value="1"/>
</dbReference>
<keyword evidence="1" id="KW-0812">Transmembrane</keyword>
<comment type="caution">
    <text evidence="3">The sequence shown here is derived from an EMBL/GenBank/DDBJ whole genome shotgun (WGS) entry which is preliminary data.</text>
</comment>
<evidence type="ECO:0000313" key="4">
    <source>
        <dbReference type="Proteomes" id="UP001381693"/>
    </source>
</evidence>
<dbReference type="Pfam" id="PF13383">
    <property type="entry name" value="Methyltransf_22"/>
    <property type="match status" value="1"/>
</dbReference>
<reference evidence="3 4" key="1">
    <citation type="submission" date="2023-11" db="EMBL/GenBank/DDBJ databases">
        <title>Halocaridina rubra genome assembly.</title>
        <authorList>
            <person name="Smith C."/>
        </authorList>
    </citation>
    <scope>NUCLEOTIDE SEQUENCE [LARGE SCALE GENOMIC DNA]</scope>
    <source>
        <strain evidence="3">EP-1</strain>
        <tissue evidence="3">Whole</tissue>
    </source>
</reference>